<dbReference type="InterPro" id="IPR013766">
    <property type="entry name" value="Thioredoxin_domain"/>
</dbReference>
<dbReference type="GO" id="GO:0030313">
    <property type="term" value="C:cell envelope"/>
    <property type="evidence" value="ECO:0007669"/>
    <property type="project" value="UniProtKB-SubCell"/>
</dbReference>
<evidence type="ECO:0000256" key="4">
    <source>
        <dbReference type="ARBA" id="ARBA00023284"/>
    </source>
</evidence>
<feature type="domain" description="Thioredoxin" evidence="5">
    <location>
        <begin position="31"/>
        <end position="189"/>
    </location>
</feature>
<comment type="subcellular location">
    <subcellularLocation>
        <location evidence="1">Cell envelope</location>
    </subcellularLocation>
</comment>
<accession>E6PL60</accession>
<dbReference type="PROSITE" id="PS51352">
    <property type="entry name" value="THIOREDOXIN_2"/>
    <property type="match status" value="1"/>
</dbReference>
<gene>
    <name evidence="6" type="ORF">CARN2_1925</name>
</gene>
<protein>
    <recommendedName>
        <fullName evidence="5">Thioredoxin domain-containing protein</fullName>
    </recommendedName>
</protein>
<dbReference type="InterPro" id="IPR050553">
    <property type="entry name" value="Thioredoxin_ResA/DsbE_sf"/>
</dbReference>
<dbReference type="InterPro" id="IPR036249">
    <property type="entry name" value="Thioredoxin-like_sf"/>
</dbReference>
<dbReference type="Gene3D" id="3.40.30.10">
    <property type="entry name" value="Glutaredoxin"/>
    <property type="match status" value="1"/>
</dbReference>
<evidence type="ECO:0000259" key="5">
    <source>
        <dbReference type="PROSITE" id="PS51352"/>
    </source>
</evidence>
<organism evidence="6">
    <name type="scientific">mine drainage metagenome</name>
    <dbReference type="NCBI Taxonomy" id="410659"/>
    <lineage>
        <taxon>unclassified sequences</taxon>
        <taxon>metagenomes</taxon>
        <taxon>ecological metagenomes</taxon>
    </lineage>
</organism>
<keyword evidence="2" id="KW-0201">Cytochrome c-type biogenesis</keyword>
<dbReference type="InterPro" id="IPR013740">
    <property type="entry name" value="Redoxin"/>
</dbReference>
<proteinExistence type="predicted"/>
<comment type="caution">
    <text evidence="6">The sequence shown here is derived from an EMBL/GenBank/DDBJ whole genome shotgun (WGS) entry which is preliminary data.</text>
</comment>
<evidence type="ECO:0000256" key="1">
    <source>
        <dbReference type="ARBA" id="ARBA00004196"/>
    </source>
</evidence>
<dbReference type="AlphaFoldDB" id="E6PL60"/>
<evidence type="ECO:0000313" key="6">
    <source>
        <dbReference type="EMBL" id="CBH95661.1"/>
    </source>
</evidence>
<keyword evidence="3" id="KW-1015">Disulfide bond</keyword>
<dbReference type="Pfam" id="PF08534">
    <property type="entry name" value="Redoxin"/>
    <property type="match status" value="1"/>
</dbReference>
<dbReference type="GO" id="GO:0016491">
    <property type="term" value="F:oxidoreductase activity"/>
    <property type="evidence" value="ECO:0007669"/>
    <property type="project" value="InterPro"/>
</dbReference>
<name>E6PL60_9ZZZZ</name>
<dbReference type="PANTHER" id="PTHR42852:SF6">
    <property type="entry name" value="THIOL:DISULFIDE INTERCHANGE PROTEIN DSBE"/>
    <property type="match status" value="1"/>
</dbReference>
<keyword evidence="4" id="KW-0676">Redox-active center</keyword>
<evidence type="ECO:0000256" key="3">
    <source>
        <dbReference type="ARBA" id="ARBA00023157"/>
    </source>
</evidence>
<dbReference type="CDD" id="cd02966">
    <property type="entry name" value="TlpA_like_family"/>
    <property type="match status" value="1"/>
</dbReference>
<evidence type="ECO:0000256" key="2">
    <source>
        <dbReference type="ARBA" id="ARBA00022748"/>
    </source>
</evidence>
<dbReference type="EMBL" id="CABM01000008">
    <property type="protein sequence ID" value="CBH95661.1"/>
    <property type="molecule type" value="Genomic_DNA"/>
</dbReference>
<dbReference type="GO" id="GO:0017004">
    <property type="term" value="P:cytochrome complex assembly"/>
    <property type="evidence" value="ECO:0007669"/>
    <property type="project" value="UniProtKB-KW"/>
</dbReference>
<sequence>MAILIASIGTAGAYWLTARQSAREAAERSLASVTQLTPTADAATRAAPGDANALFASSLDNLTGQSVKLGQYKGKTLIVNFWASWCPPCIAEMPELSRFYKDHAGKGVEMVGIAIDNPTSVRHFLKEHNVSYPVLLGGMGGADLSTKLGDSQGGLPFTVVIAPNGKIAYQKLGQTSYTELQDHLPGKPS</sequence>
<reference evidence="6" key="1">
    <citation type="submission" date="2009-10" db="EMBL/GenBank/DDBJ databases">
        <title>Diversity of trophic interactions inside an arsenic-rich microbial ecosystem.</title>
        <authorList>
            <person name="Bertin P.N."/>
            <person name="Heinrich-Salmeron A."/>
            <person name="Pelletier E."/>
            <person name="Goulhen-Chollet F."/>
            <person name="Arsene-Ploetze F."/>
            <person name="Gallien S."/>
            <person name="Calteau A."/>
            <person name="Vallenet D."/>
            <person name="Casiot C."/>
            <person name="Chane-Woon-Ming B."/>
            <person name="Giloteaux L."/>
            <person name="Barakat M."/>
            <person name="Bonnefoy V."/>
            <person name="Bruneel O."/>
            <person name="Chandler M."/>
            <person name="Cleiss J."/>
            <person name="Duran R."/>
            <person name="Elbaz-Poulichet F."/>
            <person name="Fonknechten N."/>
            <person name="Lauga B."/>
            <person name="Mornico D."/>
            <person name="Ortet P."/>
            <person name="Schaeffer C."/>
            <person name="Siguier P."/>
            <person name="Alexander Thil Smith A."/>
            <person name="Van Dorsselaer A."/>
            <person name="Weissenbach J."/>
            <person name="Medigue C."/>
            <person name="Le Paslier D."/>
        </authorList>
    </citation>
    <scope>NUCLEOTIDE SEQUENCE</scope>
</reference>
<dbReference type="PANTHER" id="PTHR42852">
    <property type="entry name" value="THIOL:DISULFIDE INTERCHANGE PROTEIN DSBE"/>
    <property type="match status" value="1"/>
</dbReference>
<dbReference type="SUPFAM" id="SSF52833">
    <property type="entry name" value="Thioredoxin-like"/>
    <property type="match status" value="1"/>
</dbReference>